<feature type="chain" id="PRO_5032370908" evidence="1">
    <location>
        <begin position="20"/>
        <end position="369"/>
    </location>
</feature>
<dbReference type="RefSeq" id="WP_169344526.1">
    <property type="nucleotide sequence ID" value="NZ_JABBJJ010000034.1"/>
</dbReference>
<accession>A0A848LAF1</accession>
<proteinExistence type="predicted"/>
<dbReference type="PANTHER" id="PTHR30032">
    <property type="entry name" value="N-ACETYLMURAMOYL-L-ALANINE AMIDASE-RELATED"/>
    <property type="match status" value="1"/>
</dbReference>
<dbReference type="InterPro" id="IPR051922">
    <property type="entry name" value="Bact_Sporulation_Assoc"/>
</dbReference>
<dbReference type="Pfam" id="PF08486">
    <property type="entry name" value="SpoIID"/>
    <property type="match status" value="1"/>
</dbReference>
<evidence type="ECO:0000256" key="1">
    <source>
        <dbReference type="SAM" id="SignalP"/>
    </source>
</evidence>
<dbReference type="AlphaFoldDB" id="A0A848LAF1"/>
<reference evidence="3 4" key="1">
    <citation type="submission" date="2020-04" db="EMBL/GenBank/DDBJ databases">
        <title>Draft genome of Pyxidicoccus fallax type strain.</title>
        <authorList>
            <person name="Whitworth D.E."/>
        </authorList>
    </citation>
    <scope>NUCLEOTIDE SEQUENCE [LARGE SCALE GENOMIC DNA]</scope>
    <source>
        <strain evidence="3 4">DSM 14698</strain>
    </source>
</reference>
<dbReference type="NCBIfam" id="TIGR02669">
    <property type="entry name" value="SpoIID_LytB"/>
    <property type="match status" value="1"/>
</dbReference>
<evidence type="ECO:0000313" key="4">
    <source>
        <dbReference type="Proteomes" id="UP000518300"/>
    </source>
</evidence>
<protein>
    <submittedName>
        <fullName evidence="3">SpoIID/LytB domain-containing protein</fullName>
    </submittedName>
</protein>
<gene>
    <name evidence="3" type="ORF">HG543_10235</name>
</gene>
<evidence type="ECO:0000313" key="3">
    <source>
        <dbReference type="EMBL" id="NMO15232.1"/>
    </source>
</evidence>
<organism evidence="3 4">
    <name type="scientific">Pyxidicoccus fallax</name>
    <dbReference type="NCBI Taxonomy" id="394095"/>
    <lineage>
        <taxon>Bacteria</taxon>
        <taxon>Pseudomonadati</taxon>
        <taxon>Myxococcota</taxon>
        <taxon>Myxococcia</taxon>
        <taxon>Myxococcales</taxon>
        <taxon>Cystobacterineae</taxon>
        <taxon>Myxococcaceae</taxon>
        <taxon>Pyxidicoccus</taxon>
    </lineage>
</organism>
<keyword evidence="4" id="KW-1185">Reference proteome</keyword>
<dbReference type="InterPro" id="IPR013486">
    <property type="entry name" value="SpoIID/LytB"/>
</dbReference>
<dbReference type="Proteomes" id="UP000518300">
    <property type="component" value="Unassembled WGS sequence"/>
</dbReference>
<dbReference type="PANTHER" id="PTHR30032:SF4">
    <property type="entry name" value="AMIDASE ENHANCER"/>
    <property type="match status" value="1"/>
</dbReference>
<keyword evidence="1" id="KW-0732">Signal</keyword>
<dbReference type="GO" id="GO:0030288">
    <property type="term" value="C:outer membrane-bounded periplasmic space"/>
    <property type="evidence" value="ECO:0007669"/>
    <property type="project" value="TreeGrafter"/>
</dbReference>
<comment type="caution">
    <text evidence="3">The sequence shown here is derived from an EMBL/GenBank/DDBJ whole genome shotgun (WGS) entry which is preliminary data.</text>
</comment>
<dbReference type="GO" id="GO:0030435">
    <property type="term" value="P:sporulation resulting in formation of a cellular spore"/>
    <property type="evidence" value="ECO:0007669"/>
    <property type="project" value="InterPro"/>
</dbReference>
<dbReference type="InterPro" id="IPR013693">
    <property type="entry name" value="SpoIID/LytB_N"/>
</dbReference>
<name>A0A848LAF1_9BACT</name>
<evidence type="ECO:0000259" key="2">
    <source>
        <dbReference type="Pfam" id="PF08486"/>
    </source>
</evidence>
<feature type="domain" description="Sporulation stage II protein D amidase enhancer LytB N-terminal" evidence="2">
    <location>
        <begin position="117"/>
        <end position="208"/>
    </location>
</feature>
<sequence length="369" mass="39536">MLRPVALVLLLLAPLRALAVETLRIAIEDTGGEVKVSGRGLAFGPDSEDASFVPIPSGQAVIRRRGAKLEVNGAPVVDGSVRFRAGAAASSDAGVPGDEPIKAGGAQVRGDVVVRPYRDGLQLINVIPLEDYLAAVLGSEMPVSFPPEALKAQAVAARTYALHKKLEAYSNAFHLGSSVLHQVYGGVNREDPRTLAAVEATRGQVLTYELAPIEAYFHASCGGRTESGHDALQRDLPYLQPVDCPCGKLPASRWKASMSDAEVKSALKHPAQGLRVSGRTPTRRVLSVTLGDGASMGGVELRRRLGYTRLKSLDFEVERTDRGYVFSGRGYGHGAGFCQWGAKALADDGWDYQEILSHYYPGAELQQLY</sequence>
<dbReference type="EMBL" id="JABBJJ010000034">
    <property type="protein sequence ID" value="NMO15232.1"/>
    <property type="molecule type" value="Genomic_DNA"/>
</dbReference>
<feature type="signal peptide" evidence="1">
    <location>
        <begin position="1"/>
        <end position="19"/>
    </location>
</feature>